<feature type="domain" description="CHK kinase-like" evidence="1">
    <location>
        <begin position="223"/>
        <end position="418"/>
    </location>
</feature>
<reference evidence="2" key="1">
    <citation type="journal article" date="2021" name="Mol. Ecol. Resour.">
        <title>Apolygus lucorum genome provides insights into omnivorousness and mesophyll feeding.</title>
        <authorList>
            <person name="Liu Y."/>
            <person name="Liu H."/>
            <person name="Wang H."/>
            <person name="Huang T."/>
            <person name="Liu B."/>
            <person name="Yang B."/>
            <person name="Yin L."/>
            <person name="Li B."/>
            <person name="Zhang Y."/>
            <person name="Zhang S."/>
            <person name="Jiang F."/>
            <person name="Zhang X."/>
            <person name="Ren Y."/>
            <person name="Wang B."/>
            <person name="Wang S."/>
            <person name="Lu Y."/>
            <person name="Wu K."/>
            <person name="Fan W."/>
            <person name="Wang G."/>
        </authorList>
    </citation>
    <scope>NUCLEOTIDE SEQUENCE</scope>
    <source>
        <strain evidence="2">12Hb</strain>
    </source>
</reference>
<dbReference type="Gene3D" id="3.90.1200.10">
    <property type="match status" value="1"/>
</dbReference>
<name>A0A8S9XAG0_APOLU</name>
<dbReference type="SUPFAM" id="SSF56112">
    <property type="entry name" value="Protein kinase-like (PK-like)"/>
    <property type="match status" value="1"/>
</dbReference>
<dbReference type="InterPro" id="IPR004119">
    <property type="entry name" value="EcKL"/>
</dbReference>
<dbReference type="PANTHER" id="PTHR11012:SF56">
    <property type="entry name" value="CHK KINASE-LIKE DOMAIN-CONTAINING PROTEIN-RELATED"/>
    <property type="match status" value="1"/>
</dbReference>
<proteinExistence type="predicted"/>
<dbReference type="OrthoDB" id="8250698at2759"/>
<dbReference type="Pfam" id="PF02958">
    <property type="entry name" value="EcKL"/>
    <property type="match status" value="1"/>
</dbReference>
<gene>
    <name evidence="2" type="ORF">GE061_017237</name>
</gene>
<dbReference type="PANTHER" id="PTHR11012">
    <property type="entry name" value="PROTEIN KINASE-LIKE DOMAIN-CONTAINING"/>
    <property type="match status" value="1"/>
</dbReference>
<protein>
    <recommendedName>
        <fullName evidence="1">CHK kinase-like domain-containing protein</fullName>
    </recommendedName>
</protein>
<accession>A0A8S9XAG0</accession>
<evidence type="ECO:0000313" key="2">
    <source>
        <dbReference type="EMBL" id="KAF6206012.1"/>
    </source>
</evidence>
<evidence type="ECO:0000313" key="3">
    <source>
        <dbReference type="Proteomes" id="UP000466442"/>
    </source>
</evidence>
<dbReference type="InterPro" id="IPR015897">
    <property type="entry name" value="CHK_kinase-like"/>
</dbReference>
<dbReference type="Proteomes" id="UP000466442">
    <property type="component" value="Unassembled WGS sequence"/>
</dbReference>
<dbReference type="AlphaFoldDB" id="A0A8S9XAG0"/>
<dbReference type="SMART" id="SM00587">
    <property type="entry name" value="CHK"/>
    <property type="match status" value="1"/>
</dbReference>
<organism evidence="2 3">
    <name type="scientific">Apolygus lucorum</name>
    <name type="common">Small green plant bug</name>
    <name type="synonym">Lygocoris lucorum</name>
    <dbReference type="NCBI Taxonomy" id="248454"/>
    <lineage>
        <taxon>Eukaryota</taxon>
        <taxon>Metazoa</taxon>
        <taxon>Ecdysozoa</taxon>
        <taxon>Arthropoda</taxon>
        <taxon>Hexapoda</taxon>
        <taxon>Insecta</taxon>
        <taxon>Pterygota</taxon>
        <taxon>Neoptera</taxon>
        <taxon>Paraneoptera</taxon>
        <taxon>Hemiptera</taxon>
        <taxon>Heteroptera</taxon>
        <taxon>Panheteroptera</taxon>
        <taxon>Cimicomorpha</taxon>
        <taxon>Miridae</taxon>
        <taxon>Mirini</taxon>
        <taxon>Apolygus</taxon>
    </lineage>
</organism>
<comment type="caution">
    <text evidence="2">The sequence shown here is derived from an EMBL/GenBank/DDBJ whole genome shotgun (WGS) entry which is preliminary data.</text>
</comment>
<sequence length="512" mass="57900">MVANGAGLSFGRSSTASIHPSSWILVLPVLLAVSSNNIRDLIAEFGELSRTSCVIARQSVGGLSFIIACYYQLPPVNLFFSVDFNVLPEIYSLVYEWTPVGSSQSSTNRVTERDESSRKIVKVISKSSSSASQEGGNYLSVVQRVVVTVLRQSGKKERITVIVKKKPGGEGRGAFLQESGAFKKEIMVYLHVLKAMETEIKENDDCEGMLWCHMIGYNPYDCIVFEDLAVQGFQMTKSRLVFLDLDHTLVVMQSLGRLHGLSKVLIRKSLLEENDFAPYFLVANLHTTEKVMGHCLKLSGKHVKTWGNEWEGIGDTIIKYSSKIHVEMGRVGEVPEGSNLIVMNHGDVWQCNMLFKYARYSEKPIELRFIDFQLSHYNTAGWDLVYFLHGGIDPEVRRNHLDLLLQVYAHEMKKTVTAYGLQEEDVASVDELKADITRLLPYRLIASFFFRPLFVSRYPFDLEAVMTNTEMSEAIGMDARSISDPNYREKSEVDLKELADELDKIEWLKQDN</sequence>
<evidence type="ECO:0000259" key="1">
    <source>
        <dbReference type="SMART" id="SM00587"/>
    </source>
</evidence>
<dbReference type="EMBL" id="WIXP02000008">
    <property type="protein sequence ID" value="KAF6206012.1"/>
    <property type="molecule type" value="Genomic_DNA"/>
</dbReference>
<dbReference type="InterPro" id="IPR011009">
    <property type="entry name" value="Kinase-like_dom_sf"/>
</dbReference>
<keyword evidence="3" id="KW-1185">Reference proteome</keyword>